<dbReference type="Proteomes" id="UP000219338">
    <property type="component" value="Unassembled WGS sequence"/>
</dbReference>
<evidence type="ECO:0000313" key="1">
    <source>
        <dbReference type="EMBL" id="SJL07871.1"/>
    </source>
</evidence>
<name>A0A284RGJ0_ARMOS</name>
<proteinExistence type="predicted"/>
<protein>
    <submittedName>
        <fullName evidence="1">Uncharacterized protein</fullName>
    </submittedName>
</protein>
<organism evidence="1 2">
    <name type="scientific">Armillaria ostoyae</name>
    <name type="common">Armillaria root rot fungus</name>
    <dbReference type="NCBI Taxonomy" id="47428"/>
    <lineage>
        <taxon>Eukaryota</taxon>
        <taxon>Fungi</taxon>
        <taxon>Dikarya</taxon>
        <taxon>Basidiomycota</taxon>
        <taxon>Agaricomycotina</taxon>
        <taxon>Agaricomycetes</taxon>
        <taxon>Agaricomycetidae</taxon>
        <taxon>Agaricales</taxon>
        <taxon>Marasmiineae</taxon>
        <taxon>Physalacriaceae</taxon>
        <taxon>Armillaria</taxon>
    </lineage>
</organism>
<reference evidence="2" key="1">
    <citation type="journal article" date="2017" name="Nat. Ecol. Evol.">
        <title>Genome expansion and lineage-specific genetic innovations in the forest pathogenic fungi Armillaria.</title>
        <authorList>
            <person name="Sipos G."/>
            <person name="Prasanna A.N."/>
            <person name="Walter M.C."/>
            <person name="O'Connor E."/>
            <person name="Balint B."/>
            <person name="Krizsan K."/>
            <person name="Kiss B."/>
            <person name="Hess J."/>
            <person name="Varga T."/>
            <person name="Slot J."/>
            <person name="Riley R."/>
            <person name="Boka B."/>
            <person name="Rigling D."/>
            <person name="Barry K."/>
            <person name="Lee J."/>
            <person name="Mihaltcheva S."/>
            <person name="LaButti K."/>
            <person name="Lipzen A."/>
            <person name="Waldron R."/>
            <person name="Moloney N.M."/>
            <person name="Sperisen C."/>
            <person name="Kredics L."/>
            <person name="Vagvoelgyi C."/>
            <person name="Patrignani A."/>
            <person name="Fitzpatrick D."/>
            <person name="Nagy I."/>
            <person name="Doyle S."/>
            <person name="Anderson J.B."/>
            <person name="Grigoriev I.V."/>
            <person name="Gueldener U."/>
            <person name="Muensterkoetter M."/>
            <person name="Nagy L.G."/>
        </authorList>
    </citation>
    <scope>NUCLEOTIDE SEQUENCE [LARGE SCALE GENOMIC DNA]</scope>
    <source>
        <strain evidence="2">C18/9</strain>
    </source>
</reference>
<keyword evidence="2" id="KW-1185">Reference proteome</keyword>
<accession>A0A284RGJ0</accession>
<sequence length="84" mass="9422">MVLTNSTTRPVPTETFCYHASLPRNFRSRLFPFFYPELSSPTPREKQTGTNPEKRLITIGLYTKTLLSSSSTAVSADKEQHDGA</sequence>
<dbReference type="AlphaFoldDB" id="A0A284RGJ0"/>
<evidence type="ECO:0000313" key="2">
    <source>
        <dbReference type="Proteomes" id="UP000219338"/>
    </source>
</evidence>
<gene>
    <name evidence="1" type="ORF">ARMOST_11225</name>
</gene>
<dbReference type="EMBL" id="FUEG01000008">
    <property type="protein sequence ID" value="SJL07871.1"/>
    <property type="molecule type" value="Genomic_DNA"/>
</dbReference>